<dbReference type="InterPro" id="IPR003421">
    <property type="entry name" value="Opine_DH"/>
</dbReference>
<accession>A0A6L9U7Z8</accession>
<organism evidence="4 5">
    <name type="scientific">Rhizobium lusitanum</name>
    <dbReference type="NCBI Taxonomy" id="293958"/>
    <lineage>
        <taxon>Bacteria</taxon>
        <taxon>Pseudomonadati</taxon>
        <taxon>Pseudomonadota</taxon>
        <taxon>Alphaproteobacteria</taxon>
        <taxon>Hyphomicrobiales</taxon>
        <taxon>Rhizobiaceae</taxon>
        <taxon>Rhizobium/Agrobacterium group</taxon>
        <taxon>Rhizobium</taxon>
    </lineage>
</organism>
<name>A0A6L9U7Z8_9HYPH</name>
<comment type="caution">
    <text evidence="4">The sequence shown here is derived from an EMBL/GenBank/DDBJ whole genome shotgun (WGS) entry which is preliminary data.</text>
</comment>
<dbReference type="InterPro" id="IPR036291">
    <property type="entry name" value="NAD(P)-bd_dom_sf"/>
</dbReference>
<sequence>MQDRWSFVGMGASGAGLAAHATLRGMHVDAWYDVDPAVEAAVRTQGGFLYSGIFGEGLLALPPMASEPGELARATTIMVSVTADQHENVARYLASVLTDRHLVVLHCGYVGGGRVFQQALRAAGCTARPKIVETINSLHLSGRPSPAHVVARSHKLWLELSGVASGDAEFAIERIGSLWPELKIGPNALQCGLNNPNSLGHLPVMLGHLGLLNSDHGDLTCGVLHFSEAYTDHIVNLAQAFEKERMAVVRALGLTPLPVADFDALAYPPGTRLEEVLRFGPKLQMRYLTEDLPCDLVPFEDLARLVGCPTPLTTAMIDLVNAGFRCNFRETGRTVEKLGIEWIAEQAPTVTKTIAG</sequence>
<gene>
    <name evidence="4" type="ORF">GR212_21045</name>
</gene>
<dbReference type="SUPFAM" id="SSF48179">
    <property type="entry name" value="6-phosphogluconate dehydrogenase C-terminal domain-like"/>
    <property type="match status" value="1"/>
</dbReference>
<evidence type="ECO:0000313" key="4">
    <source>
        <dbReference type="EMBL" id="NEI72075.1"/>
    </source>
</evidence>
<dbReference type="InterPro" id="IPR008927">
    <property type="entry name" value="6-PGluconate_DH-like_C_sf"/>
</dbReference>
<reference evidence="4 5" key="1">
    <citation type="submission" date="2019-12" db="EMBL/GenBank/DDBJ databases">
        <title>Rhizobium genotypes associated with high levels of biological nitrogen fixation by grain legumes in a temperate-maritime cropping system.</title>
        <authorList>
            <person name="Maluk M."/>
            <person name="Francesc Ferrando Molina F."/>
            <person name="Lopez Del Egido L."/>
            <person name="Lafos M."/>
            <person name="Langarica-Fuentes A."/>
            <person name="Gebre Yohannes G."/>
            <person name="Young M.W."/>
            <person name="Martin P."/>
            <person name="Gantlett R."/>
            <person name="Kenicer G."/>
            <person name="Hawes C."/>
            <person name="Begg G.S."/>
            <person name="Quilliam R.S."/>
            <person name="Squire G.R."/>
            <person name="Poole P.S."/>
            <person name="Young P.W."/>
            <person name="Iannetta P.M."/>
            <person name="James E.K."/>
        </authorList>
    </citation>
    <scope>NUCLEOTIDE SEQUENCE [LARGE SCALE GENOMIC DNA]</scope>
    <source>
        <strain evidence="4 5">JHI1118</strain>
    </source>
</reference>
<feature type="domain" description="Opine dehydrogenase" evidence="3">
    <location>
        <begin position="186"/>
        <end position="321"/>
    </location>
</feature>
<dbReference type="InterPro" id="IPR013328">
    <property type="entry name" value="6PGD_dom2"/>
</dbReference>
<evidence type="ECO:0000313" key="5">
    <source>
        <dbReference type="Proteomes" id="UP000483035"/>
    </source>
</evidence>
<protein>
    <recommendedName>
        <fullName evidence="3">Opine dehydrogenase domain-containing protein</fullName>
    </recommendedName>
</protein>
<comment type="similarity">
    <text evidence="1">Belongs to the lysopine/nopaline/octopine/opine/vitopine dehydrogenases family.</text>
</comment>
<dbReference type="RefSeq" id="WP_163989034.1">
    <property type="nucleotide sequence ID" value="NZ_WUEY01000010.1"/>
</dbReference>
<dbReference type="EMBL" id="WUEY01000010">
    <property type="protein sequence ID" value="NEI72075.1"/>
    <property type="molecule type" value="Genomic_DNA"/>
</dbReference>
<dbReference type="Gene3D" id="1.10.1040.10">
    <property type="entry name" value="N-(1-d-carboxylethyl)-l-norvaline Dehydrogenase, domain 2"/>
    <property type="match status" value="1"/>
</dbReference>
<dbReference type="Proteomes" id="UP000483035">
    <property type="component" value="Unassembled WGS sequence"/>
</dbReference>
<dbReference type="Pfam" id="PF02317">
    <property type="entry name" value="Octopine_DH"/>
    <property type="match status" value="1"/>
</dbReference>
<evidence type="ECO:0000256" key="1">
    <source>
        <dbReference type="ARBA" id="ARBA00008730"/>
    </source>
</evidence>
<evidence type="ECO:0000256" key="2">
    <source>
        <dbReference type="ARBA" id="ARBA00023002"/>
    </source>
</evidence>
<dbReference type="SUPFAM" id="SSF51735">
    <property type="entry name" value="NAD(P)-binding Rossmann-fold domains"/>
    <property type="match status" value="1"/>
</dbReference>
<proteinExistence type="inferred from homology"/>
<dbReference type="AlphaFoldDB" id="A0A6L9U7Z8"/>
<dbReference type="GO" id="GO:0016491">
    <property type="term" value="F:oxidoreductase activity"/>
    <property type="evidence" value="ECO:0007669"/>
    <property type="project" value="UniProtKB-KW"/>
</dbReference>
<evidence type="ECO:0000259" key="3">
    <source>
        <dbReference type="Pfam" id="PF02317"/>
    </source>
</evidence>
<dbReference type="Gene3D" id="3.40.50.720">
    <property type="entry name" value="NAD(P)-binding Rossmann-like Domain"/>
    <property type="match status" value="1"/>
</dbReference>
<keyword evidence="2" id="KW-0560">Oxidoreductase</keyword>